<dbReference type="AlphaFoldDB" id="A0A2N9JBD2"/>
<name>A0A2N9JBD2_9ACTN</name>
<dbReference type="KEGG" id="mgg:MPLG2_0047"/>
<evidence type="ECO:0000256" key="1">
    <source>
        <dbReference type="SAM" id="MobiDB-lite"/>
    </source>
</evidence>
<proteinExistence type="predicted"/>
<protein>
    <submittedName>
        <fullName evidence="2">Uncharacterized protein</fullName>
    </submittedName>
</protein>
<dbReference type="EMBL" id="LT985188">
    <property type="protein sequence ID" value="SPD85083.1"/>
    <property type="molecule type" value="Genomic_DNA"/>
</dbReference>
<keyword evidence="3" id="KW-1185">Reference proteome</keyword>
<organism evidence="2 3">
    <name type="scientific">Micropruina glycogenica</name>
    <dbReference type="NCBI Taxonomy" id="75385"/>
    <lineage>
        <taxon>Bacteria</taxon>
        <taxon>Bacillati</taxon>
        <taxon>Actinomycetota</taxon>
        <taxon>Actinomycetes</taxon>
        <taxon>Propionibacteriales</taxon>
        <taxon>Nocardioidaceae</taxon>
        <taxon>Micropruina</taxon>
    </lineage>
</organism>
<dbReference type="Proteomes" id="UP000238164">
    <property type="component" value="Chromosome 1"/>
</dbReference>
<feature type="region of interest" description="Disordered" evidence="1">
    <location>
        <begin position="31"/>
        <end position="58"/>
    </location>
</feature>
<sequence length="58" mass="6375">MLTRPENPNAHYGGRHGKRRIRRLVVTAYGPVAGGSGRALGRTTVRRRRPVLDGGPTR</sequence>
<accession>A0A2N9JBD2</accession>
<evidence type="ECO:0000313" key="2">
    <source>
        <dbReference type="EMBL" id="SPD85083.1"/>
    </source>
</evidence>
<gene>
    <name evidence="2" type="ORF">MPLG2_0047</name>
</gene>
<reference evidence="2 3" key="1">
    <citation type="submission" date="2018-02" db="EMBL/GenBank/DDBJ databases">
        <authorList>
            <person name="Cohen D.B."/>
            <person name="Kent A.D."/>
        </authorList>
    </citation>
    <scope>NUCLEOTIDE SEQUENCE [LARGE SCALE GENOMIC DNA]</scope>
    <source>
        <strain evidence="2">1</strain>
    </source>
</reference>
<evidence type="ECO:0000313" key="3">
    <source>
        <dbReference type="Proteomes" id="UP000238164"/>
    </source>
</evidence>